<dbReference type="AlphaFoldDB" id="A0A0D0A8L1"/>
<keyword evidence="2" id="KW-1185">Reference proteome</keyword>
<name>A0A0D0A8L1_9AGAM</name>
<proteinExistence type="predicted"/>
<dbReference type="Proteomes" id="UP000054485">
    <property type="component" value="Unassembled WGS sequence"/>
</dbReference>
<gene>
    <name evidence="1" type="ORF">CY34DRAFT_812870</name>
</gene>
<evidence type="ECO:0000313" key="2">
    <source>
        <dbReference type="Proteomes" id="UP000054485"/>
    </source>
</evidence>
<feature type="non-terminal residue" evidence="1">
    <location>
        <position position="1"/>
    </location>
</feature>
<accession>A0A0D0A8L1</accession>
<dbReference type="InParanoid" id="A0A0D0A8L1"/>
<dbReference type="HOGENOM" id="CLU_3002293_0_0_1"/>
<protein>
    <submittedName>
        <fullName evidence="1">Uncharacterized protein</fullName>
    </submittedName>
</protein>
<dbReference type="EMBL" id="KN835750">
    <property type="protein sequence ID" value="KIK34464.1"/>
    <property type="molecule type" value="Genomic_DNA"/>
</dbReference>
<organism evidence="1 2">
    <name type="scientific">Suillus luteus UH-Slu-Lm8-n1</name>
    <dbReference type="NCBI Taxonomy" id="930992"/>
    <lineage>
        <taxon>Eukaryota</taxon>
        <taxon>Fungi</taxon>
        <taxon>Dikarya</taxon>
        <taxon>Basidiomycota</taxon>
        <taxon>Agaricomycotina</taxon>
        <taxon>Agaricomycetes</taxon>
        <taxon>Agaricomycetidae</taxon>
        <taxon>Boletales</taxon>
        <taxon>Suillineae</taxon>
        <taxon>Suillaceae</taxon>
        <taxon>Suillus</taxon>
    </lineage>
</organism>
<dbReference type="OrthoDB" id="3512640at2759"/>
<sequence>GGFECRGIDALELWDQGDGRFSRDALEGLDDDDSGCVSGLVTLSDVSIYADGANWLR</sequence>
<reference evidence="2" key="2">
    <citation type="submission" date="2015-01" db="EMBL/GenBank/DDBJ databases">
        <title>Evolutionary Origins and Diversification of the Mycorrhizal Mutualists.</title>
        <authorList>
            <consortium name="DOE Joint Genome Institute"/>
            <consortium name="Mycorrhizal Genomics Consortium"/>
            <person name="Kohler A."/>
            <person name="Kuo A."/>
            <person name="Nagy L.G."/>
            <person name="Floudas D."/>
            <person name="Copeland A."/>
            <person name="Barry K.W."/>
            <person name="Cichocki N."/>
            <person name="Veneault-Fourrey C."/>
            <person name="LaButti K."/>
            <person name="Lindquist E.A."/>
            <person name="Lipzen A."/>
            <person name="Lundell T."/>
            <person name="Morin E."/>
            <person name="Murat C."/>
            <person name="Riley R."/>
            <person name="Ohm R."/>
            <person name="Sun H."/>
            <person name="Tunlid A."/>
            <person name="Henrissat B."/>
            <person name="Grigoriev I.V."/>
            <person name="Hibbett D.S."/>
            <person name="Martin F."/>
        </authorList>
    </citation>
    <scope>NUCLEOTIDE SEQUENCE [LARGE SCALE GENOMIC DNA]</scope>
    <source>
        <strain evidence="2">UH-Slu-Lm8-n1</strain>
    </source>
</reference>
<evidence type="ECO:0000313" key="1">
    <source>
        <dbReference type="EMBL" id="KIK34464.1"/>
    </source>
</evidence>
<reference evidence="1 2" key="1">
    <citation type="submission" date="2014-04" db="EMBL/GenBank/DDBJ databases">
        <authorList>
            <consortium name="DOE Joint Genome Institute"/>
            <person name="Kuo A."/>
            <person name="Ruytinx J."/>
            <person name="Rineau F."/>
            <person name="Colpaert J."/>
            <person name="Kohler A."/>
            <person name="Nagy L.G."/>
            <person name="Floudas D."/>
            <person name="Copeland A."/>
            <person name="Barry K.W."/>
            <person name="Cichocki N."/>
            <person name="Veneault-Fourrey C."/>
            <person name="LaButti K."/>
            <person name="Lindquist E.A."/>
            <person name="Lipzen A."/>
            <person name="Lundell T."/>
            <person name="Morin E."/>
            <person name="Murat C."/>
            <person name="Sun H."/>
            <person name="Tunlid A."/>
            <person name="Henrissat B."/>
            <person name="Grigoriev I.V."/>
            <person name="Hibbett D.S."/>
            <person name="Martin F."/>
            <person name="Nordberg H.P."/>
            <person name="Cantor M.N."/>
            <person name="Hua S.X."/>
        </authorList>
    </citation>
    <scope>NUCLEOTIDE SEQUENCE [LARGE SCALE GENOMIC DNA]</scope>
    <source>
        <strain evidence="1 2">UH-Slu-Lm8-n1</strain>
    </source>
</reference>